<dbReference type="RefSeq" id="WP_008388686.1">
    <property type="nucleotide sequence ID" value="NZ_AOIV01000039.1"/>
</dbReference>
<proteinExistence type="predicted"/>
<protein>
    <recommendedName>
        <fullName evidence="2">Acetyl xylan esterase domain-containing protein</fullName>
    </recommendedName>
</protein>
<evidence type="ECO:0000313" key="3">
    <source>
        <dbReference type="EMBL" id="ELZ27831.1"/>
    </source>
</evidence>
<keyword evidence="4" id="KW-1185">Reference proteome</keyword>
<dbReference type="OrthoDB" id="290192at2157"/>
<dbReference type="PATRIC" id="fig|1227487.5.peg.3260"/>
<accession>M0CX66</accession>
<dbReference type="Gene3D" id="3.40.50.1820">
    <property type="entry name" value="alpha/beta hydrolase"/>
    <property type="match status" value="1"/>
</dbReference>
<dbReference type="PANTHER" id="PTHR22946:SF9">
    <property type="entry name" value="POLYKETIDE TRANSFERASE AF380"/>
    <property type="match status" value="1"/>
</dbReference>
<dbReference type="AlphaFoldDB" id="M0CX66"/>
<sequence length="352" mass="38995">MVDEAFDYDEWFESVLRDTERQWEYDGETGTALATWQASFREELRGVLGFPAIRDVGVPEIDPERRQGTTEANEEYERQTWTVATEREFRVPFHLLLPTSQEPPYPVVLALHGHTEHGKDLAAGIAEGEAAPRTIVDERRDTARQAVRWGYAALAPDLRAFGELARRGPAESAESEGGGRPCTRWQKRAQLVGRTLVGERVWDALRLVEFVENHPPLDADRLAVCGHSGGGTVALLAAALDERIGSTVACASVCPFEDALVPIDHCLCNYVPGLRRLGEVWDLAGLVAPRPLSVVAGEEDPIFPIAGTRRAYDRTRKIYRGAGAGDACHLFVGEGGHRFYEDGAWPFLREHL</sequence>
<dbReference type="eggNOG" id="arCOG01661">
    <property type="taxonomic scope" value="Archaea"/>
</dbReference>
<evidence type="ECO:0000313" key="4">
    <source>
        <dbReference type="Proteomes" id="UP000011513"/>
    </source>
</evidence>
<dbReference type="ESTHER" id="9eury-m0cx66">
    <property type="family name" value="Abhydrolase_7"/>
</dbReference>
<dbReference type="GO" id="GO:0016788">
    <property type="term" value="F:hydrolase activity, acting on ester bonds"/>
    <property type="evidence" value="ECO:0007669"/>
    <property type="project" value="UniProtKB-ARBA"/>
</dbReference>
<dbReference type="EMBL" id="AOIV01000039">
    <property type="protein sequence ID" value="ELZ27831.1"/>
    <property type="molecule type" value="Genomic_DNA"/>
</dbReference>
<reference evidence="3 4" key="1">
    <citation type="journal article" date="2014" name="PLoS Genet.">
        <title>Phylogenetically driven sequencing of extremely halophilic archaea reveals strategies for static and dynamic osmo-response.</title>
        <authorList>
            <person name="Becker E.A."/>
            <person name="Seitzer P.M."/>
            <person name="Tritt A."/>
            <person name="Larsen D."/>
            <person name="Krusor M."/>
            <person name="Yao A.I."/>
            <person name="Wu D."/>
            <person name="Madern D."/>
            <person name="Eisen J.A."/>
            <person name="Darling A.E."/>
            <person name="Facciotti M.T."/>
        </authorList>
    </citation>
    <scope>NUCLEOTIDE SEQUENCE [LARGE SCALE GENOMIC DNA]</scope>
    <source>
        <strain evidence="3 4">JCM 14848</strain>
    </source>
</reference>
<name>M0CX66_HALPD</name>
<dbReference type="InterPro" id="IPR050261">
    <property type="entry name" value="FrsA_esterase"/>
</dbReference>
<feature type="domain" description="Acetyl xylan esterase" evidence="2">
    <location>
        <begin position="202"/>
        <end position="250"/>
    </location>
</feature>
<dbReference type="Pfam" id="PF05448">
    <property type="entry name" value="AXE1"/>
    <property type="match status" value="1"/>
</dbReference>
<organism evidence="3 4">
    <name type="scientific">Halogeometricum pallidum JCM 14848</name>
    <dbReference type="NCBI Taxonomy" id="1227487"/>
    <lineage>
        <taxon>Archaea</taxon>
        <taxon>Methanobacteriati</taxon>
        <taxon>Methanobacteriota</taxon>
        <taxon>Stenosarchaea group</taxon>
        <taxon>Halobacteria</taxon>
        <taxon>Halobacteriales</taxon>
        <taxon>Haloferacaceae</taxon>
        <taxon>Halogeometricum</taxon>
    </lineage>
</organism>
<evidence type="ECO:0000256" key="1">
    <source>
        <dbReference type="ARBA" id="ARBA00022801"/>
    </source>
</evidence>
<dbReference type="SUPFAM" id="SSF53474">
    <property type="entry name" value="alpha/beta-Hydrolases"/>
    <property type="match status" value="1"/>
</dbReference>
<gene>
    <name evidence="3" type="ORF">C474_16414</name>
</gene>
<dbReference type="InterPro" id="IPR029058">
    <property type="entry name" value="AB_hydrolase_fold"/>
</dbReference>
<dbReference type="InterPro" id="IPR008391">
    <property type="entry name" value="AXE1_dom"/>
</dbReference>
<keyword evidence="1" id="KW-0378">Hydrolase</keyword>
<comment type="caution">
    <text evidence="3">The sequence shown here is derived from an EMBL/GenBank/DDBJ whole genome shotgun (WGS) entry which is preliminary data.</text>
</comment>
<dbReference type="PANTHER" id="PTHR22946">
    <property type="entry name" value="DIENELACTONE HYDROLASE DOMAIN-CONTAINING PROTEIN-RELATED"/>
    <property type="match status" value="1"/>
</dbReference>
<dbReference type="InParanoid" id="M0CX66"/>
<evidence type="ECO:0000259" key="2">
    <source>
        <dbReference type="Pfam" id="PF05448"/>
    </source>
</evidence>
<dbReference type="Proteomes" id="UP000011513">
    <property type="component" value="Unassembled WGS sequence"/>
</dbReference>